<reference evidence="5" key="1">
    <citation type="journal article" date="2019" name="Int. J. Syst. Evol. Microbiol.">
        <title>The Global Catalogue of Microorganisms (GCM) 10K type strain sequencing project: providing services to taxonomists for standard genome sequencing and annotation.</title>
        <authorList>
            <consortium name="The Broad Institute Genomics Platform"/>
            <consortium name="The Broad Institute Genome Sequencing Center for Infectious Disease"/>
            <person name="Wu L."/>
            <person name="Ma J."/>
        </authorList>
    </citation>
    <scope>NUCLEOTIDE SEQUENCE [LARGE SCALE GENOMIC DNA]</scope>
    <source>
        <strain evidence="5">CGMCC 1.15774</strain>
    </source>
</reference>
<evidence type="ECO:0000256" key="3">
    <source>
        <dbReference type="ARBA" id="ARBA00022842"/>
    </source>
</evidence>
<keyword evidence="2" id="KW-0479">Metal-binding</keyword>
<dbReference type="Proteomes" id="UP001595841">
    <property type="component" value="Unassembled WGS sequence"/>
</dbReference>
<evidence type="ECO:0000313" key="5">
    <source>
        <dbReference type="Proteomes" id="UP001595841"/>
    </source>
</evidence>
<protein>
    <submittedName>
        <fullName evidence="4">Uncharacterized protein</fullName>
    </submittedName>
</protein>
<evidence type="ECO:0000313" key="4">
    <source>
        <dbReference type="EMBL" id="MFC4220686.1"/>
    </source>
</evidence>
<dbReference type="InterPro" id="IPR046945">
    <property type="entry name" value="RHMD-like"/>
</dbReference>
<keyword evidence="3" id="KW-0460">Magnesium</keyword>
<dbReference type="Gene3D" id="3.30.390.10">
    <property type="entry name" value="Enolase-like, N-terminal domain"/>
    <property type="match status" value="1"/>
</dbReference>
<dbReference type="RefSeq" id="WP_379764533.1">
    <property type="nucleotide sequence ID" value="NZ_JBHSCL010000005.1"/>
</dbReference>
<evidence type="ECO:0000256" key="2">
    <source>
        <dbReference type="ARBA" id="ARBA00022723"/>
    </source>
</evidence>
<dbReference type="InterPro" id="IPR029017">
    <property type="entry name" value="Enolase-like_N"/>
</dbReference>
<dbReference type="SUPFAM" id="SSF54826">
    <property type="entry name" value="Enolase N-terminal domain-like"/>
    <property type="match status" value="1"/>
</dbReference>
<evidence type="ECO:0000256" key="1">
    <source>
        <dbReference type="ARBA" id="ARBA00001946"/>
    </source>
</evidence>
<gene>
    <name evidence="4" type="ORF">ACFOWS_11100</name>
</gene>
<accession>A0ABV8PNN4</accession>
<comment type="caution">
    <text evidence="4">The sequence shown here is derived from an EMBL/GenBank/DDBJ whole genome shotgun (WGS) entry which is preliminary data.</text>
</comment>
<name>A0ABV8PNN4_9FLAO</name>
<sequence>MPITDVSASHIYFPAGKSLDGSDTTNQKLCYSAAYAILKTNHLKQFEGHGLTFTISPGNGLCTAGIMATFHLVIGKSLKIFTENMGSCWRMITGNDQFRWLRPYKEVIQYLVNSIWYFYTKKGRAPLWQIRADISSEEQVSFISPKPGMSSRQIRHEFILKKI</sequence>
<dbReference type="PANTHER" id="PTHR13794:SF58">
    <property type="entry name" value="MITOCHONDRIAL ENOLASE SUPERFAMILY MEMBER 1"/>
    <property type="match status" value="1"/>
</dbReference>
<keyword evidence="5" id="KW-1185">Reference proteome</keyword>
<comment type="cofactor">
    <cofactor evidence="1">
        <name>Mg(2+)</name>
        <dbReference type="ChEBI" id="CHEBI:18420"/>
    </cofactor>
</comment>
<dbReference type="PANTHER" id="PTHR13794">
    <property type="entry name" value="ENOLASE SUPERFAMILY, MANDELATE RACEMASE"/>
    <property type="match status" value="1"/>
</dbReference>
<proteinExistence type="predicted"/>
<organism evidence="4 5">
    <name type="scientific">Flagellimonas marina</name>
    <dbReference type="NCBI Taxonomy" id="1775168"/>
    <lineage>
        <taxon>Bacteria</taxon>
        <taxon>Pseudomonadati</taxon>
        <taxon>Bacteroidota</taxon>
        <taxon>Flavobacteriia</taxon>
        <taxon>Flavobacteriales</taxon>
        <taxon>Flavobacteriaceae</taxon>
        <taxon>Flagellimonas</taxon>
    </lineage>
</organism>
<dbReference type="EMBL" id="JBHSCL010000005">
    <property type="protein sequence ID" value="MFC4220686.1"/>
    <property type="molecule type" value="Genomic_DNA"/>
</dbReference>